<dbReference type="GO" id="GO:0045892">
    <property type="term" value="P:negative regulation of DNA-templated transcription"/>
    <property type="evidence" value="ECO:0007669"/>
    <property type="project" value="UniProtKB-ARBA"/>
</dbReference>
<evidence type="ECO:0000313" key="5">
    <source>
        <dbReference type="EMBL" id="RWR12623.1"/>
    </source>
</evidence>
<dbReference type="SMART" id="SM00346">
    <property type="entry name" value="HTH_ICLR"/>
    <property type="match status" value="1"/>
</dbReference>
<feature type="domain" description="IclR-ED" evidence="4">
    <location>
        <begin position="69"/>
        <end position="256"/>
    </location>
</feature>
<dbReference type="Gene3D" id="1.10.10.10">
    <property type="entry name" value="Winged helix-like DNA-binding domain superfamily/Winged helix DNA-binding domain"/>
    <property type="match status" value="1"/>
</dbReference>
<dbReference type="OrthoDB" id="2868960at2"/>
<comment type="caution">
    <text evidence="5">The sequence shown here is derived from an EMBL/GenBank/DDBJ whole genome shotgun (WGS) entry which is preliminary data.</text>
</comment>
<dbReference type="GO" id="GO:0003677">
    <property type="term" value="F:DNA binding"/>
    <property type="evidence" value="ECO:0007669"/>
    <property type="project" value="UniProtKB-KW"/>
</dbReference>
<dbReference type="Pfam" id="PF09339">
    <property type="entry name" value="HTH_IclR"/>
    <property type="match status" value="1"/>
</dbReference>
<dbReference type="SUPFAM" id="SSF55781">
    <property type="entry name" value="GAF domain-like"/>
    <property type="match status" value="1"/>
</dbReference>
<dbReference type="InterPro" id="IPR029016">
    <property type="entry name" value="GAF-like_dom_sf"/>
</dbReference>
<reference evidence="5" key="1">
    <citation type="submission" date="2018-12" db="EMBL/GenBank/DDBJ databases">
        <authorList>
            <person name="Sun L."/>
            <person name="Chen Z."/>
        </authorList>
    </citation>
    <scope>NUCLEOTIDE SEQUENCE [LARGE SCALE GENOMIC DNA]</scope>
    <source>
        <strain evidence="5">DSM 16012</strain>
    </source>
</reference>
<evidence type="ECO:0000256" key="3">
    <source>
        <dbReference type="ARBA" id="ARBA00023163"/>
    </source>
</evidence>
<dbReference type="InterPro" id="IPR050707">
    <property type="entry name" value="HTH_MetabolicPath_Reg"/>
</dbReference>
<evidence type="ECO:0000256" key="1">
    <source>
        <dbReference type="ARBA" id="ARBA00023015"/>
    </source>
</evidence>
<dbReference type="InterPro" id="IPR014757">
    <property type="entry name" value="Tscrpt_reg_IclR_C"/>
</dbReference>
<evidence type="ECO:0000256" key="2">
    <source>
        <dbReference type="ARBA" id="ARBA00023125"/>
    </source>
</evidence>
<gene>
    <name evidence="5" type="ORF">D4N35_006275</name>
</gene>
<keyword evidence="6" id="KW-1185">Reference proteome</keyword>
<dbReference type="InterPro" id="IPR036388">
    <property type="entry name" value="WH-like_DNA-bd_sf"/>
</dbReference>
<proteinExistence type="predicted"/>
<accession>A0A443IWR7</accession>
<dbReference type="Pfam" id="PF01614">
    <property type="entry name" value="IclR_C"/>
    <property type="match status" value="1"/>
</dbReference>
<dbReference type="InterPro" id="IPR036390">
    <property type="entry name" value="WH_DNA-bd_sf"/>
</dbReference>
<dbReference type="InterPro" id="IPR005471">
    <property type="entry name" value="Tscrpt_reg_IclR_N"/>
</dbReference>
<dbReference type="PROSITE" id="PS51078">
    <property type="entry name" value="ICLR_ED"/>
    <property type="match status" value="1"/>
</dbReference>
<name>A0A443IWR7_9BACI</name>
<keyword evidence="1" id="KW-0805">Transcription regulation</keyword>
<sequence length="256" mass="28581">MNKNKGSLVAERTLKALMLFSKKKYLSVAEIAASLEISLPAAYRLVESLNNTGFIKREQSKEYSLDAPNILQLYNMVEQDLREVARPIIKKLASELRESVYLSVVHSDNSYYSFIEAEDSPSAVKWSENIGKVYSLSTGTAGKTHLAYITKDFSDSDKDAFISKLELKKYTENSLVSVEKLKKSLEKILNDGYCYTKGEHLQGVVGISVPVFNFQRTNVVAVLSTFMPDSHFDESELKNYVAHLTAGANEIGNSIP</sequence>
<evidence type="ECO:0000259" key="4">
    <source>
        <dbReference type="PROSITE" id="PS51078"/>
    </source>
</evidence>
<dbReference type="AlphaFoldDB" id="A0A443IWR7"/>
<keyword evidence="2" id="KW-0238">DNA-binding</keyword>
<protein>
    <submittedName>
        <fullName evidence="5">IclR family transcriptional regulator</fullName>
    </submittedName>
</protein>
<dbReference type="EMBL" id="QYTU02000009">
    <property type="protein sequence ID" value="RWR12623.1"/>
    <property type="molecule type" value="Genomic_DNA"/>
</dbReference>
<dbReference type="PANTHER" id="PTHR30136:SF35">
    <property type="entry name" value="HTH-TYPE TRANSCRIPTIONAL REGULATOR RV1719"/>
    <property type="match status" value="1"/>
</dbReference>
<evidence type="ECO:0000313" key="6">
    <source>
        <dbReference type="Proteomes" id="UP000273811"/>
    </source>
</evidence>
<organism evidence="5 6">
    <name type="scientific">Siminovitchia fortis</name>
    <dbReference type="NCBI Taxonomy" id="254758"/>
    <lineage>
        <taxon>Bacteria</taxon>
        <taxon>Bacillati</taxon>
        <taxon>Bacillota</taxon>
        <taxon>Bacilli</taxon>
        <taxon>Bacillales</taxon>
        <taxon>Bacillaceae</taxon>
        <taxon>Siminovitchia</taxon>
    </lineage>
</organism>
<dbReference type="SUPFAM" id="SSF46785">
    <property type="entry name" value="Winged helix' DNA-binding domain"/>
    <property type="match status" value="1"/>
</dbReference>
<dbReference type="Gene3D" id="3.30.450.40">
    <property type="match status" value="1"/>
</dbReference>
<dbReference type="RefSeq" id="WP_120071552.1">
    <property type="nucleotide sequence ID" value="NZ_CP126113.1"/>
</dbReference>
<keyword evidence="3" id="KW-0804">Transcription</keyword>
<dbReference type="Proteomes" id="UP000273811">
    <property type="component" value="Unassembled WGS sequence"/>
</dbReference>
<dbReference type="PANTHER" id="PTHR30136">
    <property type="entry name" value="HELIX-TURN-HELIX TRANSCRIPTIONAL REGULATOR, ICLR FAMILY"/>
    <property type="match status" value="1"/>
</dbReference>
<dbReference type="GO" id="GO:0003700">
    <property type="term" value="F:DNA-binding transcription factor activity"/>
    <property type="evidence" value="ECO:0007669"/>
    <property type="project" value="TreeGrafter"/>
</dbReference>